<reference evidence="7 8" key="1">
    <citation type="submission" date="2015-10" db="EMBL/GenBank/DDBJ databases">
        <title>Genome analyses suggest a sexual origin of heterokaryosis in a supposedly ancient asexual fungus.</title>
        <authorList>
            <person name="Ropars J."/>
            <person name="Sedzielewska K."/>
            <person name="Noel J."/>
            <person name="Charron P."/>
            <person name="Farinelli L."/>
            <person name="Marton T."/>
            <person name="Kruger M."/>
            <person name="Pelin A."/>
            <person name="Brachmann A."/>
            <person name="Corradi N."/>
        </authorList>
    </citation>
    <scope>NUCLEOTIDE SEQUENCE [LARGE SCALE GENOMIC DNA]</scope>
    <source>
        <strain evidence="7 8">A4</strain>
    </source>
</reference>
<dbReference type="GO" id="GO:0005730">
    <property type="term" value="C:nucleolus"/>
    <property type="evidence" value="ECO:0007669"/>
    <property type="project" value="UniProtKB-SubCell"/>
</dbReference>
<gene>
    <name evidence="7" type="ORF">RhiirA4_440176</name>
</gene>
<dbReference type="Gene3D" id="3.30.70.330">
    <property type="match status" value="1"/>
</dbReference>
<dbReference type="Proteomes" id="UP000234323">
    <property type="component" value="Unassembled WGS sequence"/>
</dbReference>
<dbReference type="VEuPathDB" id="FungiDB:RhiirA1_436114"/>
<dbReference type="PROSITE" id="PS50102">
    <property type="entry name" value="RRM"/>
    <property type="match status" value="1"/>
</dbReference>
<feature type="compositionally biased region" description="Basic and acidic residues" evidence="5">
    <location>
        <begin position="274"/>
        <end position="317"/>
    </location>
</feature>
<dbReference type="InterPro" id="IPR012677">
    <property type="entry name" value="Nucleotide-bd_a/b_plait_sf"/>
</dbReference>
<proteinExistence type="predicted"/>
<evidence type="ECO:0000259" key="6">
    <source>
        <dbReference type="PROSITE" id="PS50102"/>
    </source>
</evidence>
<keyword evidence="3" id="KW-0539">Nucleus</keyword>
<sequence length="678" mass="79212">MSDLKVSSPVIDILEKRVYIGGLSKDINEKDLEIRFNSFGVVSKVDIIRQSTGECRGFAYVTLKTTDSSWKKCVSLFNGAKWNGMTLKVQEAKLDYKQRLKSEWEIQKSSTPPCKKRKRSHFHNEFAEDMSLVTDNNFEHRKGWKKTKYGRAVSVMRLKKDDGTRIIIDPSRYKGNILKFSDKVIDVKPKSLAQLPYFYEEYEIKEKQPLINQNDENKSQDDFDAKSDDKLEQNNFTSFIPKFTNQTLVVTQTHLPPSIINDLRKLKLEKLENEKDEKDEKDEKNEKDEKDGKNEKDGKDGKNEKDEKDENNEKNLLKQEQSNQIRLEALKQRAQEKRAEREKITQALRIGTVLNNTKRIVFSDNDDTKQDTMKLFDSDESDKDESVKENELMDIVVNPLFEGTSGRDRLNLQKKFHGDERFKLTEDFVSDEEDNQKDEINKISSGKADDDENHEITKLLKEERDNQFDILKVMFGDDMKPEQSNSKKKETQWKNMVHFDPDAPEAKSLEVQKKEVDEITPSLSQPLPKVSKDVKVEINADLKGIFTSQSSNDKPFSLFDDDDDDDAESEIQDMKLHDENESALVDKKELPVTDKIERVDKVANQKFQTFSEPLFFFHFGDNELLKRSHFREMKIFMRTSPVEEIVSNWEKTSRDLTKEYKRKHKSVSRKMNKIKKKR</sequence>
<evidence type="ECO:0000256" key="4">
    <source>
        <dbReference type="PROSITE-ProRule" id="PRU00176"/>
    </source>
</evidence>
<accession>A0A2I1FZ13</accession>
<dbReference type="InterPro" id="IPR034138">
    <property type="entry name" value="NOP8_RRM"/>
</dbReference>
<feature type="region of interest" description="Disordered" evidence="5">
    <location>
        <begin position="274"/>
        <end position="325"/>
    </location>
</feature>
<evidence type="ECO:0000256" key="3">
    <source>
        <dbReference type="ARBA" id="ARBA00023242"/>
    </source>
</evidence>
<dbReference type="PANTHER" id="PTHR48029">
    <property type="entry name" value="NUCLEOLAR PROTEIN 8"/>
    <property type="match status" value="1"/>
</dbReference>
<dbReference type="InterPro" id="IPR000504">
    <property type="entry name" value="RRM_dom"/>
</dbReference>
<dbReference type="AlphaFoldDB" id="A0A2I1FZ13"/>
<comment type="subcellular location">
    <subcellularLocation>
        <location evidence="1">Nucleus</location>
        <location evidence="1">Nucleolus</location>
    </subcellularLocation>
</comment>
<keyword evidence="8" id="KW-1185">Reference proteome</keyword>
<comment type="caution">
    <text evidence="7">The sequence shown here is derived from an EMBL/GenBank/DDBJ whole genome shotgun (WGS) entry which is preliminary data.</text>
</comment>
<dbReference type="PANTHER" id="PTHR48029:SF1">
    <property type="entry name" value="NUCLEOLAR PROTEIN 8"/>
    <property type="match status" value="1"/>
</dbReference>
<dbReference type="InterPro" id="IPR035979">
    <property type="entry name" value="RBD_domain_sf"/>
</dbReference>
<evidence type="ECO:0000256" key="5">
    <source>
        <dbReference type="SAM" id="MobiDB-lite"/>
    </source>
</evidence>
<dbReference type="EMBL" id="LLXI01000070">
    <property type="protein sequence ID" value="PKY39619.1"/>
    <property type="molecule type" value="Genomic_DNA"/>
</dbReference>
<feature type="region of interest" description="Disordered" evidence="5">
    <location>
        <begin position="429"/>
        <end position="453"/>
    </location>
</feature>
<dbReference type="SUPFAM" id="SSF54928">
    <property type="entry name" value="RNA-binding domain, RBD"/>
    <property type="match status" value="1"/>
</dbReference>
<feature type="domain" description="RRM" evidence="6">
    <location>
        <begin position="16"/>
        <end position="94"/>
    </location>
</feature>
<evidence type="ECO:0000313" key="7">
    <source>
        <dbReference type="EMBL" id="PKY39619.1"/>
    </source>
</evidence>
<dbReference type="VEuPathDB" id="FungiDB:FUN_007156"/>
<dbReference type="SMART" id="SM00360">
    <property type="entry name" value="RRM"/>
    <property type="match status" value="1"/>
</dbReference>
<organism evidence="7 8">
    <name type="scientific">Rhizophagus irregularis</name>
    <dbReference type="NCBI Taxonomy" id="588596"/>
    <lineage>
        <taxon>Eukaryota</taxon>
        <taxon>Fungi</taxon>
        <taxon>Fungi incertae sedis</taxon>
        <taxon>Mucoromycota</taxon>
        <taxon>Glomeromycotina</taxon>
        <taxon>Glomeromycetes</taxon>
        <taxon>Glomerales</taxon>
        <taxon>Glomeraceae</taxon>
        <taxon>Rhizophagus</taxon>
    </lineage>
</organism>
<evidence type="ECO:0000256" key="1">
    <source>
        <dbReference type="ARBA" id="ARBA00004604"/>
    </source>
</evidence>
<dbReference type="Pfam" id="PF00076">
    <property type="entry name" value="RRM_1"/>
    <property type="match status" value="1"/>
</dbReference>
<protein>
    <recommendedName>
        <fullName evidence="6">RRM domain-containing protein</fullName>
    </recommendedName>
</protein>
<evidence type="ECO:0000256" key="2">
    <source>
        <dbReference type="ARBA" id="ARBA00022884"/>
    </source>
</evidence>
<dbReference type="OrthoDB" id="21643at2759"/>
<name>A0A2I1FZ13_9GLOM</name>
<dbReference type="GO" id="GO:0003723">
    <property type="term" value="F:RNA binding"/>
    <property type="evidence" value="ECO:0007669"/>
    <property type="project" value="UniProtKB-UniRule"/>
</dbReference>
<dbReference type="CDD" id="cd12226">
    <property type="entry name" value="RRM_NOL8"/>
    <property type="match status" value="1"/>
</dbReference>
<evidence type="ECO:0000313" key="8">
    <source>
        <dbReference type="Proteomes" id="UP000234323"/>
    </source>
</evidence>
<keyword evidence="2 4" id="KW-0694">RNA-binding</keyword>
<dbReference type="VEuPathDB" id="FungiDB:RhiirFUN_009583"/>